<dbReference type="Gene3D" id="3.40.50.1970">
    <property type="match status" value="1"/>
</dbReference>
<evidence type="ECO:0000256" key="1">
    <source>
        <dbReference type="ARBA" id="ARBA00001393"/>
    </source>
</evidence>
<feature type="binding site" evidence="17">
    <location>
        <position position="184"/>
    </location>
    <ligand>
        <name>Zn(2+)</name>
        <dbReference type="ChEBI" id="CHEBI:29105"/>
    </ligand>
</feature>
<dbReference type="InterPro" id="IPR050071">
    <property type="entry name" value="Dehydroquinate_synthase"/>
</dbReference>
<dbReference type="InterPro" id="IPR030960">
    <property type="entry name" value="DHQS/DOIS_N"/>
</dbReference>
<evidence type="ECO:0000256" key="8">
    <source>
        <dbReference type="ARBA" id="ARBA00022490"/>
    </source>
</evidence>
<dbReference type="InterPro" id="IPR016037">
    <property type="entry name" value="DHQ_synth_AroB"/>
</dbReference>
<dbReference type="InterPro" id="IPR056179">
    <property type="entry name" value="DHQS_C"/>
</dbReference>
<keyword evidence="11 17" id="KW-0547">Nucleotide-binding</keyword>
<feature type="domain" description="3-dehydroquinate synthase N-terminal" evidence="18">
    <location>
        <begin position="67"/>
        <end position="179"/>
    </location>
</feature>
<dbReference type="HAMAP" id="MF_00110">
    <property type="entry name" value="DHQ_synthase"/>
    <property type="match status" value="1"/>
</dbReference>
<organism evidence="20 21">
    <name type="scientific">Enorma phocaeensis</name>
    <dbReference type="NCBI Taxonomy" id="1871019"/>
    <lineage>
        <taxon>Bacteria</taxon>
        <taxon>Bacillati</taxon>
        <taxon>Actinomycetota</taxon>
        <taxon>Coriobacteriia</taxon>
        <taxon>Coriobacteriales</taxon>
        <taxon>Coriobacteriaceae</taxon>
        <taxon>Enorma</taxon>
    </lineage>
</organism>
<evidence type="ECO:0000256" key="17">
    <source>
        <dbReference type="HAMAP-Rule" id="MF_00110"/>
    </source>
</evidence>
<dbReference type="CDD" id="cd08195">
    <property type="entry name" value="DHQS"/>
    <property type="match status" value="1"/>
</dbReference>
<dbReference type="GO" id="GO:0003856">
    <property type="term" value="F:3-dehydroquinate synthase activity"/>
    <property type="evidence" value="ECO:0007669"/>
    <property type="project" value="UniProtKB-EC"/>
</dbReference>
<evidence type="ECO:0000256" key="12">
    <source>
        <dbReference type="ARBA" id="ARBA00022833"/>
    </source>
</evidence>
<feature type="binding site" evidence="17">
    <location>
        <position position="265"/>
    </location>
    <ligand>
        <name>Zn(2+)</name>
        <dbReference type="ChEBI" id="CHEBI:29105"/>
    </ligand>
</feature>
<keyword evidence="8 17" id="KW-0963">Cytoplasm</keyword>
<keyword evidence="10 17" id="KW-0479">Metal-binding</keyword>
<evidence type="ECO:0000256" key="5">
    <source>
        <dbReference type="ARBA" id="ARBA00005412"/>
    </source>
</evidence>
<sequence length="365" mass="38745">MQTIRVSTGRPYTVHVGTRLLELSGEMIRTACGGVKAVVVTDTNVGPLYAGIVERSLSEAGYDASTYTFPAGEEHKRADTLIGILEYLAATELTRDDVVVALGGGVVGDVAGLAAATYMRGCKLAQMPTSLLAMVDSSVGGKTAIDLEGGKNLAGAFWQPWIVLADIGCLGTLSPEQFADGCGEVIKHGVISDPELFCALEEAPLTYELLLQSLSTVEAIVARNIAIKRNVVEADERESNLRKLLNFGHSMGHAIEACSRYQRGHGSCVAAGMTMIARACARNGICSEDVPTRIESLCGRSGLDTACTFTADELYAAALHDKKRRGGHIDLVVPRAIGDCVIVTTPLEEFRTLIEDALAASEVDR</sequence>
<feature type="binding site" evidence="17">
    <location>
        <position position="249"/>
    </location>
    <ligand>
        <name>Zn(2+)</name>
        <dbReference type="ChEBI" id="CHEBI:29105"/>
    </ligand>
</feature>
<evidence type="ECO:0000313" key="21">
    <source>
        <dbReference type="Proteomes" id="UP001529421"/>
    </source>
</evidence>
<evidence type="ECO:0000313" key="20">
    <source>
        <dbReference type="EMBL" id="MDM8274006.1"/>
    </source>
</evidence>
<keyword evidence="14 17" id="KW-0057">Aromatic amino acid biosynthesis</keyword>
<evidence type="ECO:0000256" key="16">
    <source>
        <dbReference type="ARBA" id="ARBA00023285"/>
    </source>
</evidence>
<evidence type="ECO:0000256" key="3">
    <source>
        <dbReference type="ARBA" id="ARBA00004496"/>
    </source>
</evidence>
<dbReference type="RefSeq" id="WP_289543726.1">
    <property type="nucleotide sequence ID" value="NZ_JAUDDZ010000001.1"/>
</dbReference>
<dbReference type="NCBIfam" id="TIGR01357">
    <property type="entry name" value="aroB"/>
    <property type="match status" value="1"/>
</dbReference>
<evidence type="ECO:0000259" key="18">
    <source>
        <dbReference type="Pfam" id="PF01761"/>
    </source>
</evidence>
<evidence type="ECO:0000256" key="7">
    <source>
        <dbReference type="ARBA" id="ARBA00017684"/>
    </source>
</evidence>
<feature type="binding site" evidence="17">
    <location>
        <begin position="129"/>
        <end position="130"/>
    </location>
    <ligand>
        <name>NAD(+)</name>
        <dbReference type="ChEBI" id="CHEBI:57540"/>
    </ligand>
</feature>
<feature type="binding site" evidence="17">
    <location>
        <begin position="169"/>
        <end position="172"/>
    </location>
    <ligand>
        <name>NAD(+)</name>
        <dbReference type="ChEBI" id="CHEBI:57540"/>
    </ligand>
</feature>
<proteinExistence type="inferred from homology"/>
<keyword evidence="21" id="KW-1185">Reference proteome</keyword>
<dbReference type="Proteomes" id="UP001529421">
    <property type="component" value="Unassembled WGS sequence"/>
</dbReference>
<keyword evidence="13 17" id="KW-0520">NAD</keyword>
<dbReference type="EMBL" id="JAUDDZ010000001">
    <property type="protein sequence ID" value="MDM8274006.1"/>
    <property type="molecule type" value="Genomic_DNA"/>
</dbReference>
<comment type="caution">
    <text evidence="20">The sequence shown here is derived from an EMBL/GenBank/DDBJ whole genome shotgun (WGS) entry which is preliminary data.</text>
</comment>
<dbReference type="InterPro" id="IPR030963">
    <property type="entry name" value="DHQ_synth_fam"/>
</dbReference>
<dbReference type="EC" id="4.2.3.4" evidence="6 17"/>
<dbReference type="PANTHER" id="PTHR43622">
    <property type="entry name" value="3-DEHYDROQUINATE SYNTHASE"/>
    <property type="match status" value="1"/>
</dbReference>
<comment type="cofactor">
    <cofactor evidence="2 17">
        <name>NAD(+)</name>
        <dbReference type="ChEBI" id="CHEBI:57540"/>
    </cofactor>
</comment>
<comment type="similarity">
    <text evidence="5 17">Belongs to the sugar phosphate cyclases superfamily. Dehydroquinate synthase family.</text>
</comment>
<dbReference type="Gene3D" id="1.20.1090.10">
    <property type="entry name" value="Dehydroquinate synthase-like - alpha domain"/>
    <property type="match status" value="1"/>
</dbReference>
<comment type="function">
    <text evidence="17">Catalyzes the conversion of 3-deoxy-D-arabino-heptulosonate 7-phosphate (DAHP) to dehydroquinate (DHQ).</text>
</comment>
<evidence type="ECO:0000256" key="9">
    <source>
        <dbReference type="ARBA" id="ARBA00022605"/>
    </source>
</evidence>
<feature type="binding site" evidence="17">
    <location>
        <position position="142"/>
    </location>
    <ligand>
        <name>NAD(+)</name>
        <dbReference type="ChEBI" id="CHEBI:57540"/>
    </ligand>
</feature>
<evidence type="ECO:0000256" key="10">
    <source>
        <dbReference type="ARBA" id="ARBA00022723"/>
    </source>
</evidence>
<dbReference type="Pfam" id="PF01761">
    <property type="entry name" value="DHQ_synthase"/>
    <property type="match status" value="1"/>
</dbReference>
<keyword evidence="9 17" id="KW-0028">Amino-acid biosynthesis</keyword>
<evidence type="ECO:0000256" key="4">
    <source>
        <dbReference type="ARBA" id="ARBA00004661"/>
    </source>
</evidence>
<feature type="domain" description="3-dehydroquinate synthase C-terminal" evidence="19">
    <location>
        <begin position="181"/>
        <end position="323"/>
    </location>
</feature>
<evidence type="ECO:0000256" key="6">
    <source>
        <dbReference type="ARBA" id="ARBA00013031"/>
    </source>
</evidence>
<dbReference type="SUPFAM" id="SSF56796">
    <property type="entry name" value="Dehydroquinate synthase-like"/>
    <property type="match status" value="1"/>
</dbReference>
<comment type="catalytic activity">
    <reaction evidence="1 17">
        <text>7-phospho-2-dehydro-3-deoxy-D-arabino-heptonate = 3-dehydroquinate + phosphate</text>
        <dbReference type="Rhea" id="RHEA:21968"/>
        <dbReference type="ChEBI" id="CHEBI:32364"/>
        <dbReference type="ChEBI" id="CHEBI:43474"/>
        <dbReference type="ChEBI" id="CHEBI:58394"/>
        <dbReference type="EC" id="4.2.3.4"/>
    </reaction>
</comment>
<evidence type="ECO:0000256" key="11">
    <source>
        <dbReference type="ARBA" id="ARBA00022741"/>
    </source>
</evidence>
<comment type="subcellular location">
    <subcellularLocation>
        <location evidence="3 17">Cytoplasm</location>
    </subcellularLocation>
</comment>
<evidence type="ECO:0000256" key="2">
    <source>
        <dbReference type="ARBA" id="ARBA00001911"/>
    </source>
</evidence>
<dbReference type="PIRSF" id="PIRSF001455">
    <property type="entry name" value="DHQ_synth"/>
    <property type="match status" value="1"/>
</dbReference>
<feature type="binding site" evidence="17">
    <location>
        <position position="151"/>
    </location>
    <ligand>
        <name>NAD(+)</name>
        <dbReference type="ChEBI" id="CHEBI:57540"/>
    </ligand>
</feature>
<keyword evidence="15 17" id="KW-0456">Lyase</keyword>
<evidence type="ECO:0000259" key="19">
    <source>
        <dbReference type="Pfam" id="PF24621"/>
    </source>
</evidence>
<keyword evidence="12 17" id="KW-0862">Zinc</keyword>
<reference evidence="21" key="1">
    <citation type="submission" date="2023-06" db="EMBL/GenBank/DDBJ databases">
        <title>Identification and characterization of horizontal gene transfer across gut microbiota members of farm animals based on homology search.</title>
        <authorList>
            <person name="Zeman M."/>
            <person name="Kubasova T."/>
            <person name="Jahodarova E."/>
            <person name="Nykrynova M."/>
            <person name="Rychlik I."/>
        </authorList>
    </citation>
    <scope>NUCLEOTIDE SEQUENCE [LARGE SCALE GENOMIC DNA]</scope>
    <source>
        <strain evidence="21">154_Feed</strain>
    </source>
</reference>
<gene>
    <name evidence="17 20" type="primary">aroB</name>
    <name evidence="20" type="ORF">QUW28_00620</name>
</gene>
<comment type="caution">
    <text evidence="17">Lacks conserved residue(s) required for the propagation of feature annotation.</text>
</comment>
<dbReference type="Pfam" id="PF24621">
    <property type="entry name" value="DHQS_C"/>
    <property type="match status" value="1"/>
</dbReference>
<evidence type="ECO:0000256" key="15">
    <source>
        <dbReference type="ARBA" id="ARBA00023239"/>
    </source>
</evidence>
<dbReference type="PANTHER" id="PTHR43622:SF7">
    <property type="entry name" value="3-DEHYDROQUINATE SYNTHASE, CHLOROPLASTIC"/>
    <property type="match status" value="1"/>
</dbReference>
<protein>
    <recommendedName>
        <fullName evidence="7 17">3-dehydroquinate synthase</fullName>
        <shortName evidence="17">DHQS</shortName>
        <ecNumber evidence="6 17">4.2.3.4</ecNumber>
    </recommendedName>
</protein>
<evidence type="ECO:0000256" key="14">
    <source>
        <dbReference type="ARBA" id="ARBA00023141"/>
    </source>
</evidence>
<feature type="binding site" evidence="17">
    <location>
        <begin position="105"/>
        <end position="109"/>
    </location>
    <ligand>
        <name>NAD(+)</name>
        <dbReference type="ChEBI" id="CHEBI:57540"/>
    </ligand>
</feature>
<name>A0ABT7V676_9ACTN</name>
<comment type="cofactor">
    <cofactor evidence="17">
        <name>Co(2+)</name>
        <dbReference type="ChEBI" id="CHEBI:48828"/>
    </cofactor>
    <cofactor evidence="17">
        <name>Zn(2+)</name>
        <dbReference type="ChEBI" id="CHEBI:29105"/>
    </cofactor>
    <text evidence="17">Binds 1 divalent metal cation per subunit. Can use either Co(2+) or Zn(2+).</text>
</comment>
<accession>A0ABT7V676</accession>
<keyword evidence="16 17" id="KW-0170">Cobalt</keyword>
<evidence type="ECO:0000256" key="13">
    <source>
        <dbReference type="ARBA" id="ARBA00023027"/>
    </source>
</evidence>
<comment type="pathway">
    <text evidence="4 17">Metabolic intermediate biosynthesis; chorismate biosynthesis; chorismate from D-erythrose 4-phosphate and phosphoenolpyruvate: step 2/7.</text>
</comment>